<accession>A0A139K401</accession>
<name>A0A139K401_BACT4</name>
<dbReference type="AlphaFoldDB" id="A0A139K401"/>
<reference evidence="2 5" key="1">
    <citation type="submission" date="2018-08" db="EMBL/GenBank/DDBJ databases">
        <title>A genome reference for cultivated species of the human gut microbiota.</title>
        <authorList>
            <person name="Zou Y."/>
            <person name="Xue W."/>
            <person name="Luo G."/>
        </authorList>
    </citation>
    <scope>NUCLEOTIDE SEQUENCE [LARGE SCALE GENOMIC DNA]</scope>
    <source>
        <strain evidence="2 5">AF37-12</strain>
    </source>
</reference>
<evidence type="ECO:0000313" key="2">
    <source>
        <dbReference type="EMBL" id="RHL61184.1"/>
    </source>
</evidence>
<keyword evidence="1" id="KW-0812">Transmembrane</keyword>
<feature type="transmembrane region" description="Helical" evidence="1">
    <location>
        <begin position="370"/>
        <end position="393"/>
    </location>
</feature>
<evidence type="ECO:0000313" key="5">
    <source>
        <dbReference type="Proteomes" id="UP000283616"/>
    </source>
</evidence>
<dbReference type="EMBL" id="CP083680">
    <property type="protein sequence ID" value="UYU67725.1"/>
    <property type="molecule type" value="Genomic_DNA"/>
</dbReference>
<dbReference type="PROSITE" id="PS51257">
    <property type="entry name" value="PROKAR_LIPOPROTEIN"/>
    <property type="match status" value="1"/>
</dbReference>
<keyword evidence="1" id="KW-0472">Membrane</keyword>
<keyword evidence="1" id="KW-1133">Transmembrane helix</keyword>
<evidence type="ECO:0000313" key="3">
    <source>
        <dbReference type="EMBL" id="UYU67725.1"/>
    </source>
</evidence>
<dbReference type="InterPro" id="IPR011990">
    <property type="entry name" value="TPR-like_helical_dom_sf"/>
</dbReference>
<reference evidence="3 6" key="2">
    <citation type="submission" date="2021-06" db="EMBL/GenBank/DDBJ databases">
        <title>Interrogation of the integrated mobile genetic elements in gut-associated Bacteroides with a consensus prediction approach.</title>
        <authorList>
            <person name="Campbell D.E."/>
            <person name="Leigh J.R."/>
            <person name="Kim T."/>
            <person name="England W."/>
            <person name="Whitaker R.J."/>
            <person name="Degnan P.H."/>
        </authorList>
    </citation>
    <scope>NUCLEOTIDE SEQUENCE</scope>
    <source>
        <strain evidence="4">VPI-3443</strain>
        <strain evidence="3 6">WAL8669</strain>
    </source>
</reference>
<dbReference type="RefSeq" id="WP_048696447.1">
    <property type="nucleotide sequence ID" value="NZ_CAXKYH010000011.1"/>
</dbReference>
<dbReference type="EMBL" id="QROV01000007">
    <property type="protein sequence ID" value="RHL61184.1"/>
    <property type="molecule type" value="Genomic_DNA"/>
</dbReference>
<dbReference type="Proteomes" id="UP000283616">
    <property type="component" value="Unassembled WGS sequence"/>
</dbReference>
<dbReference type="SUPFAM" id="SSF48452">
    <property type="entry name" value="TPR-like"/>
    <property type="match status" value="1"/>
</dbReference>
<evidence type="ECO:0000313" key="6">
    <source>
        <dbReference type="Proteomes" id="UP001156218"/>
    </source>
</evidence>
<protein>
    <submittedName>
        <fullName evidence="2">Tetratricopeptide repeat protein</fullName>
    </submittedName>
</protein>
<dbReference type="EMBL" id="CP083685">
    <property type="protein sequence ID" value="UYU90345.1"/>
    <property type="molecule type" value="Genomic_DNA"/>
</dbReference>
<proteinExistence type="predicted"/>
<dbReference type="Gene3D" id="1.25.40.10">
    <property type="entry name" value="Tetratricopeptide repeat domain"/>
    <property type="match status" value="1"/>
</dbReference>
<sequence>MKHLRQTLLFILLGFLLSACRHTADRLLSIEQLIRLKPDSALSLLRQIQYPERLSDSNGALYALLMTQVINQSSDEGHKSDSLISVAIDYYKGTKDSAHAALAYYNAGLVAMDNEDSEASLHNFLKTIDWLGESDNDELQFMVRYKMSRLFNLRLIPDEELRLGKAALPYAERIGNPLYICALLPYITHGFMQTNQLDSAYKYSVQAIQLAEKENLVRTLSHIYSQHAHLCMAMKDYKQALMYRDKDLAILFELFGEENEYIYDHYINKANTLTELHQYDSAFYYINKAVEDTTDIQYTTRKSLAKAEIYAATGQMDSAYYYMNRHADLRDRLIEERDKEGLLTLHRNYHNDELKKANTRLWQQAVERKLQLYVVTIVCCLAILLGVCIYFFLYKRKQQEVLRQKGQIAHQQELLKYREIEKLQAEKDLSEAKEREAQIREKEALLKVEFFKRLNETCIPVIENPKTQQNIMLKDEDWKVIFKNANSIFLNFTERLKNQYPALNEEDLRYCCMVKMQFSQTDIAKIMHLEKDSVKKRLKRIRTEKMGIAQETTLEAVLRDF</sequence>
<organism evidence="2 5">
    <name type="scientific">Bacteroides thetaiotaomicron</name>
    <dbReference type="NCBI Taxonomy" id="818"/>
    <lineage>
        <taxon>Bacteria</taxon>
        <taxon>Pseudomonadati</taxon>
        <taxon>Bacteroidota</taxon>
        <taxon>Bacteroidia</taxon>
        <taxon>Bacteroidales</taxon>
        <taxon>Bacteroidaceae</taxon>
        <taxon>Bacteroides</taxon>
    </lineage>
</organism>
<dbReference type="Proteomes" id="UP001162960">
    <property type="component" value="Chromosome"/>
</dbReference>
<evidence type="ECO:0000313" key="4">
    <source>
        <dbReference type="EMBL" id="UYU90345.1"/>
    </source>
</evidence>
<dbReference type="Proteomes" id="UP001156218">
    <property type="component" value="Chromosome"/>
</dbReference>
<evidence type="ECO:0000256" key="1">
    <source>
        <dbReference type="SAM" id="Phobius"/>
    </source>
</evidence>
<gene>
    <name evidence="2" type="ORF">DW011_08140</name>
    <name evidence="3" type="ORF">KQP68_05460</name>
    <name evidence="4" type="ORF">KQP74_20785</name>
</gene>